<name>A0A2H6KCJ7_9APIC</name>
<dbReference type="GeneID" id="39874477"/>
<keyword evidence="1" id="KW-0812">Transmembrane</keyword>
<dbReference type="OrthoDB" id="365659at2759"/>
<feature type="transmembrane region" description="Helical" evidence="1">
    <location>
        <begin position="101"/>
        <end position="123"/>
    </location>
</feature>
<dbReference type="AlphaFoldDB" id="A0A2H6KCJ7"/>
<keyword evidence="3" id="KW-1185">Reference proteome</keyword>
<evidence type="ECO:0000313" key="3">
    <source>
        <dbReference type="Proteomes" id="UP000236319"/>
    </source>
</evidence>
<dbReference type="RefSeq" id="XP_028866950.1">
    <property type="nucleotide sequence ID" value="XM_029011117.1"/>
</dbReference>
<evidence type="ECO:0000256" key="1">
    <source>
        <dbReference type="SAM" id="Phobius"/>
    </source>
</evidence>
<gene>
    <name evidence="2" type="ORF">BOVATA_022000</name>
</gene>
<dbReference type="Proteomes" id="UP000236319">
    <property type="component" value="Unassembled WGS sequence"/>
</dbReference>
<keyword evidence="1" id="KW-0472">Membrane</keyword>
<sequence length="192" mass="20875">MSISVDFNRNDPNRARQRLIAEYNRKPSIYVENNPLKSCLKVPATVAGFVGDLFQPAAHLQEERRDCVEEAKSTPDLAAGAPRIPMCDVIDLSVYKVLQRALCYAGAGLGLVGVGLVTFFGLFTAAGATCAVAACNKISEDCHTDTCNPNDNEVYYEGKPIVNTHNSYTPGSFSTFSPMYAPSTPPHWSHDL</sequence>
<evidence type="ECO:0000313" key="2">
    <source>
        <dbReference type="EMBL" id="GBE60707.1"/>
    </source>
</evidence>
<dbReference type="EMBL" id="BDSA01000002">
    <property type="protein sequence ID" value="GBE60707.1"/>
    <property type="molecule type" value="Genomic_DNA"/>
</dbReference>
<dbReference type="VEuPathDB" id="PiroplasmaDB:BOVATA_022000"/>
<reference evidence="2 3" key="1">
    <citation type="journal article" date="2017" name="BMC Genomics">
        <title>Whole-genome assembly of Babesia ovata and comparative genomics between closely related pathogens.</title>
        <authorList>
            <person name="Yamagishi J."/>
            <person name="Asada M."/>
            <person name="Hakimi H."/>
            <person name="Tanaka T.Q."/>
            <person name="Sugimoto C."/>
            <person name="Kawazu S."/>
        </authorList>
    </citation>
    <scope>NUCLEOTIDE SEQUENCE [LARGE SCALE GENOMIC DNA]</scope>
    <source>
        <strain evidence="2 3">Miyake</strain>
    </source>
</reference>
<protein>
    <submittedName>
        <fullName evidence="2">Stage III sporulation AE</fullName>
    </submittedName>
</protein>
<organism evidence="2 3">
    <name type="scientific">Babesia ovata</name>
    <dbReference type="NCBI Taxonomy" id="189622"/>
    <lineage>
        <taxon>Eukaryota</taxon>
        <taxon>Sar</taxon>
        <taxon>Alveolata</taxon>
        <taxon>Apicomplexa</taxon>
        <taxon>Aconoidasida</taxon>
        <taxon>Piroplasmida</taxon>
        <taxon>Babesiidae</taxon>
        <taxon>Babesia</taxon>
    </lineage>
</organism>
<proteinExistence type="predicted"/>
<keyword evidence="1" id="KW-1133">Transmembrane helix</keyword>
<accession>A0A2H6KCJ7</accession>
<comment type="caution">
    <text evidence="2">The sequence shown here is derived from an EMBL/GenBank/DDBJ whole genome shotgun (WGS) entry which is preliminary data.</text>
</comment>